<evidence type="ECO:0000256" key="2">
    <source>
        <dbReference type="SAM" id="Phobius"/>
    </source>
</evidence>
<feature type="compositionally biased region" description="Acidic residues" evidence="1">
    <location>
        <begin position="115"/>
        <end position="125"/>
    </location>
</feature>
<evidence type="ECO:0000313" key="5">
    <source>
        <dbReference type="Proteomes" id="UP001356427"/>
    </source>
</evidence>
<feature type="transmembrane region" description="Helical" evidence="2">
    <location>
        <begin position="66"/>
        <end position="86"/>
    </location>
</feature>
<organism evidence="4 5">
    <name type="scientific">Coregonus suidteri</name>
    <dbReference type="NCBI Taxonomy" id="861788"/>
    <lineage>
        <taxon>Eukaryota</taxon>
        <taxon>Metazoa</taxon>
        <taxon>Chordata</taxon>
        <taxon>Craniata</taxon>
        <taxon>Vertebrata</taxon>
        <taxon>Euteleostomi</taxon>
        <taxon>Actinopterygii</taxon>
        <taxon>Neopterygii</taxon>
        <taxon>Teleostei</taxon>
        <taxon>Protacanthopterygii</taxon>
        <taxon>Salmoniformes</taxon>
        <taxon>Salmonidae</taxon>
        <taxon>Coregoninae</taxon>
        <taxon>Coregonus</taxon>
    </lineage>
</organism>
<keyword evidence="2" id="KW-0472">Membrane</keyword>
<feature type="signal peptide" evidence="3">
    <location>
        <begin position="1"/>
        <end position="26"/>
    </location>
</feature>
<gene>
    <name evidence="4" type="ORF">J4Q44_G00106790</name>
</gene>
<keyword evidence="2" id="KW-0812">Transmembrane</keyword>
<keyword evidence="3" id="KW-0732">Signal</keyword>
<comment type="caution">
    <text evidence="4">The sequence shown here is derived from an EMBL/GenBank/DDBJ whole genome shotgun (WGS) entry which is preliminary data.</text>
</comment>
<protein>
    <submittedName>
        <fullName evidence="4">Uncharacterized protein</fullName>
    </submittedName>
</protein>
<dbReference type="EMBL" id="JAGTTL010000008">
    <property type="protein sequence ID" value="KAK6319468.1"/>
    <property type="molecule type" value="Genomic_DNA"/>
</dbReference>
<dbReference type="AlphaFoldDB" id="A0AAN8LVH9"/>
<sequence>MAMTSRKIVYNVLKVFLLFFIQQTLCETPTTSLYLSQKLSEDGYGIDMRSVTPTKSSTQQARLHPGVIAAVIFVTLAAVLAAVFIIRKYCFPRSEATYRYSVLRRMEAEGSGYGTEEEEEEEEEDGRGPEPYTLGEDSDEDMLE</sequence>
<accession>A0AAN8LVH9</accession>
<evidence type="ECO:0000256" key="3">
    <source>
        <dbReference type="SAM" id="SignalP"/>
    </source>
</evidence>
<keyword evidence="5" id="KW-1185">Reference proteome</keyword>
<feature type="chain" id="PRO_5043049144" evidence="3">
    <location>
        <begin position="27"/>
        <end position="144"/>
    </location>
</feature>
<keyword evidence="2" id="KW-1133">Transmembrane helix</keyword>
<proteinExistence type="predicted"/>
<evidence type="ECO:0000313" key="4">
    <source>
        <dbReference type="EMBL" id="KAK6319468.1"/>
    </source>
</evidence>
<reference evidence="4 5" key="1">
    <citation type="submission" date="2021-04" db="EMBL/GenBank/DDBJ databases">
        <authorList>
            <person name="De Guttry C."/>
            <person name="Zahm M."/>
            <person name="Klopp C."/>
            <person name="Cabau C."/>
            <person name="Louis A."/>
            <person name="Berthelot C."/>
            <person name="Parey E."/>
            <person name="Roest Crollius H."/>
            <person name="Montfort J."/>
            <person name="Robinson-Rechavi M."/>
            <person name="Bucao C."/>
            <person name="Bouchez O."/>
            <person name="Gislard M."/>
            <person name="Lluch J."/>
            <person name="Milhes M."/>
            <person name="Lampietro C."/>
            <person name="Lopez Roques C."/>
            <person name="Donnadieu C."/>
            <person name="Braasch I."/>
            <person name="Desvignes T."/>
            <person name="Postlethwait J."/>
            <person name="Bobe J."/>
            <person name="Wedekind C."/>
            <person name="Guiguen Y."/>
        </authorList>
    </citation>
    <scope>NUCLEOTIDE SEQUENCE [LARGE SCALE GENOMIC DNA]</scope>
    <source>
        <strain evidence="4">Cs_M1</strain>
        <tissue evidence="4">Blood</tissue>
    </source>
</reference>
<name>A0AAN8LVH9_9TELE</name>
<evidence type="ECO:0000256" key="1">
    <source>
        <dbReference type="SAM" id="MobiDB-lite"/>
    </source>
</evidence>
<feature type="region of interest" description="Disordered" evidence="1">
    <location>
        <begin position="109"/>
        <end position="144"/>
    </location>
</feature>
<dbReference type="Proteomes" id="UP001356427">
    <property type="component" value="Unassembled WGS sequence"/>
</dbReference>